<dbReference type="SUPFAM" id="SSF52172">
    <property type="entry name" value="CheY-like"/>
    <property type="match status" value="1"/>
</dbReference>
<dbReference type="PRINTS" id="PR01590">
    <property type="entry name" value="HTHFIS"/>
</dbReference>
<evidence type="ECO:0000256" key="6">
    <source>
        <dbReference type="ARBA" id="ARBA00023163"/>
    </source>
</evidence>
<feature type="domain" description="Response regulatory" evidence="9">
    <location>
        <begin position="5"/>
        <end position="124"/>
    </location>
</feature>
<dbReference type="FunFam" id="1.10.8.60:FF:000014">
    <property type="entry name" value="DNA-binding transcriptional regulator NtrC"/>
    <property type="match status" value="1"/>
</dbReference>
<keyword evidence="5" id="KW-0010">Activator</keyword>
<dbReference type="InterPro" id="IPR009057">
    <property type="entry name" value="Homeodomain-like_sf"/>
</dbReference>
<dbReference type="SUPFAM" id="SSF52540">
    <property type="entry name" value="P-loop containing nucleoside triphosphate hydrolases"/>
    <property type="match status" value="1"/>
</dbReference>
<keyword evidence="6" id="KW-0804">Transcription</keyword>
<dbReference type="EMBL" id="PQWB01000036">
    <property type="protein sequence ID" value="POZ62111.1"/>
    <property type="molecule type" value="Genomic_DNA"/>
</dbReference>
<dbReference type="Gene3D" id="1.10.8.60">
    <property type="match status" value="1"/>
</dbReference>
<dbReference type="CDD" id="cd00009">
    <property type="entry name" value="AAA"/>
    <property type="match status" value="1"/>
</dbReference>
<evidence type="ECO:0000313" key="10">
    <source>
        <dbReference type="EMBL" id="POZ62111.1"/>
    </source>
</evidence>
<keyword evidence="11" id="KW-1185">Reference proteome</keyword>
<dbReference type="InterPro" id="IPR002078">
    <property type="entry name" value="Sigma_54_int"/>
</dbReference>
<dbReference type="FunFam" id="3.40.50.300:FF:000006">
    <property type="entry name" value="DNA-binding transcriptional regulator NtrC"/>
    <property type="match status" value="1"/>
</dbReference>
<accession>A0A2S5DGH1</accession>
<dbReference type="AlphaFoldDB" id="A0A2S5DGH1"/>
<evidence type="ECO:0000256" key="5">
    <source>
        <dbReference type="ARBA" id="ARBA00023159"/>
    </source>
</evidence>
<name>A0A2S5DGH1_9NEIS</name>
<dbReference type="PROSITE" id="PS00676">
    <property type="entry name" value="SIGMA54_INTERACT_2"/>
    <property type="match status" value="1"/>
</dbReference>
<dbReference type="Gene3D" id="3.40.50.2300">
    <property type="match status" value="1"/>
</dbReference>
<sequence>MSRPVILLIEDDEDVALAARMLLRKLDADFVHLPHPQLFDAWQRQRRADIVLLDLNYSPGAIDGAEGMAMLARLRALPQPPQVFALTAYADVPLAVAALKQGAADFVTKPWNNDKLLQTVAGALRALAPASDGRADSQHELLGDSMAMRALRALIASVAPTEANVLILGENGVGKELVASAVHRASLRAAGPFHSVDMGALPESTFDSELFGHRKGAFTDARADRTGRFQSAAGGTLFLDEIGNLPLASQAKLLTALERRQITPLGADKPEPLDVRVVSATNLPEIQLHDPQCFRRDLLFRLNTIVLRVPPLRERREDIPQLARHYLDRYAAQYRKPPLELPQETLRQLQRHDWPGNVRALRHACERAVILARAGGYLAADFDLPGPAAPPSPLSPTAAALKLDDQEKLAIRQALEQCAGNISHAARQLGLSRAALYRRMEKHGLQT</sequence>
<dbReference type="GO" id="GO:0006355">
    <property type="term" value="P:regulation of DNA-templated transcription"/>
    <property type="evidence" value="ECO:0007669"/>
    <property type="project" value="InterPro"/>
</dbReference>
<evidence type="ECO:0000256" key="4">
    <source>
        <dbReference type="ARBA" id="ARBA00023125"/>
    </source>
</evidence>
<keyword evidence="1" id="KW-0547">Nucleotide-binding</keyword>
<comment type="caution">
    <text evidence="10">The sequence shown here is derived from an EMBL/GenBank/DDBJ whole genome shotgun (WGS) entry which is preliminary data.</text>
</comment>
<dbReference type="Gene3D" id="1.10.10.60">
    <property type="entry name" value="Homeodomain-like"/>
    <property type="match status" value="1"/>
</dbReference>
<dbReference type="InterPro" id="IPR011006">
    <property type="entry name" value="CheY-like_superfamily"/>
</dbReference>
<dbReference type="RefSeq" id="WP_103902517.1">
    <property type="nucleotide sequence ID" value="NZ_PQWB01000036.1"/>
</dbReference>
<evidence type="ECO:0000256" key="2">
    <source>
        <dbReference type="ARBA" id="ARBA00022840"/>
    </source>
</evidence>
<dbReference type="Proteomes" id="UP000237082">
    <property type="component" value="Unassembled WGS sequence"/>
</dbReference>
<dbReference type="PANTHER" id="PTHR32071:SF113">
    <property type="entry name" value="ALGINATE BIOSYNTHESIS TRANSCRIPTIONAL REGULATORY PROTEIN ALGB"/>
    <property type="match status" value="1"/>
</dbReference>
<dbReference type="Pfam" id="PF02954">
    <property type="entry name" value="HTH_8"/>
    <property type="match status" value="1"/>
</dbReference>
<feature type="modified residue" description="4-aspartylphosphate" evidence="7">
    <location>
        <position position="54"/>
    </location>
</feature>
<dbReference type="Pfam" id="PF00158">
    <property type="entry name" value="Sigma54_activat"/>
    <property type="match status" value="1"/>
</dbReference>
<dbReference type="Pfam" id="PF25601">
    <property type="entry name" value="AAA_lid_14"/>
    <property type="match status" value="1"/>
</dbReference>
<feature type="domain" description="Sigma-54 factor interaction" evidence="8">
    <location>
        <begin position="141"/>
        <end position="370"/>
    </location>
</feature>
<dbReference type="SUPFAM" id="SSF46689">
    <property type="entry name" value="Homeodomain-like"/>
    <property type="match status" value="1"/>
</dbReference>
<evidence type="ECO:0000256" key="1">
    <source>
        <dbReference type="ARBA" id="ARBA00022741"/>
    </source>
</evidence>
<gene>
    <name evidence="10" type="ORF">C2I19_09800</name>
</gene>
<dbReference type="PANTHER" id="PTHR32071">
    <property type="entry name" value="TRANSCRIPTIONAL REGULATORY PROTEIN"/>
    <property type="match status" value="1"/>
</dbReference>
<dbReference type="GO" id="GO:0005524">
    <property type="term" value="F:ATP binding"/>
    <property type="evidence" value="ECO:0007669"/>
    <property type="project" value="UniProtKB-KW"/>
</dbReference>
<dbReference type="OrthoDB" id="9761705at2"/>
<evidence type="ECO:0000313" key="11">
    <source>
        <dbReference type="Proteomes" id="UP000237082"/>
    </source>
</evidence>
<evidence type="ECO:0000256" key="3">
    <source>
        <dbReference type="ARBA" id="ARBA00023015"/>
    </source>
</evidence>
<dbReference type="Gene3D" id="3.40.50.300">
    <property type="entry name" value="P-loop containing nucleotide triphosphate hydrolases"/>
    <property type="match status" value="1"/>
</dbReference>
<dbReference type="InterPro" id="IPR002197">
    <property type="entry name" value="HTH_Fis"/>
</dbReference>
<dbReference type="PROSITE" id="PS50110">
    <property type="entry name" value="RESPONSE_REGULATORY"/>
    <property type="match status" value="1"/>
</dbReference>
<keyword evidence="4" id="KW-0238">DNA-binding</keyword>
<evidence type="ECO:0000256" key="7">
    <source>
        <dbReference type="PROSITE-ProRule" id="PRU00169"/>
    </source>
</evidence>
<dbReference type="InterPro" id="IPR058031">
    <property type="entry name" value="AAA_lid_NorR"/>
</dbReference>
<evidence type="ECO:0000259" key="8">
    <source>
        <dbReference type="PROSITE" id="PS50045"/>
    </source>
</evidence>
<evidence type="ECO:0000259" key="9">
    <source>
        <dbReference type="PROSITE" id="PS50110"/>
    </source>
</evidence>
<dbReference type="SMART" id="SM00382">
    <property type="entry name" value="AAA"/>
    <property type="match status" value="1"/>
</dbReference>
<proteinExistence type="predicted"/>
<dbReference type="InterPro" id="IPR025943">
    <property type="entry name" value="Sigma_54_int_dom_ATP-bd_2"/>
</dbReference>
<dbReference type="GO" id="GO:0000160">
    <property type="term" value="P:phosphorelay signal transduction system"/>
    <property type="evidence" value="ECO:0007669"/>
    <property type="project" value="InterPro"/>
</dbReference>
<dbReference type="Pfam" id="PF00072">
    <property type="entry name" value="Response_reg"/>
    <property type="match status" value="1"/>
</dbReference>
<keyword evidence="3" id="KW-0805">Transcription regulation</keyword>
<dbReference type="InterPro" id="IPR027417">
    <property type="entry name" value="P-loop_NTPase"/>
</dbReference>
<protein>
    <submittedName>
        <fullName evidence="10">Sigma-54-dependent Fis family transcriptional regulator</fullName>
    </submittedName>
</protein>
<dbReference type="GO" id="GO:0043565">
    <property type="term" value="F:sequence-specific DNA binding"/>
    <property type="evidence" value="ECO:0007669"/>
    <property type="project" value="InterPro"/>
</dbReference>
<dbReference type="InterPro" id="IPR001789">
    <property type="entry name" value="Sig_transdc_resp-reg_receiver"/>
</dbReference>
<dbReference type="SMART" id="SM00448">
    <property type="entry name" value="REC"/>
    <property type="match status" value="1"/>
</dbReference>
<reference evidence="11" key="1">
    <citation type="submission" date="2018-02" db="EMBL/GenBank/DDBJ databases">
        <authorList>
            <person name="O'Hara-Hanley K."/>
            <person name="Soby S."/>
        </authorList>
    </citation>
    <scope>NUCLEOTIDE SEQUENCE [LARGE SCALE GENOMIC DNA]</scope>
    <source>
        <strain evidence="11">MWU14-2602</strain>
    </source>
</reference>
<dbReference type="InterPro" id="IPR003593">
    <property type="entry name" value="AAA+_ATPase"/>
</dbReference>
<organism evidence="10 11">
    <name type="scientific">Chromobacterium alticapitis</name>
    <dbReference type="NCBI Taxonomy" id="2073169"/>
    <lineage>
        <taxon>Bacteria</taxon>
        <taxon>Pseudomonadati</taxon>
        <taxon>Pseudomonadota</taxon>
        <taxon>Betaproteobacteria</taxon>
        <taxon>Neisseriales</taxon>
        <taxon>Chromobacteriaceae</taxon>
        <taxon>Chromobacterium</taxon>
    </lineage>
</organism>
<dbReference type="PROSITE" id="PS50045">
    <property type="entry name" value="SIGMA54_INTERACT_4"/>
    <property type="match status" value="1"/>
</dbReference>
<keyword evidence="2" id="KW-0067">ATP-binding</keyword>
<keyword evidence="7" id="KW-0597">Phosphoprotein</keyword>